<protein>
    <recommendedName>
        <fullName evidence="3">Phage tail protein</fullName>
    </recommendedName>
</protein>
<comment type="caution">
    <text evidence="1">The sequence shown here is derived from an EMBL/GenBank/DDBJ whole genome shotgun (WGS) entry which is preliminary data.</text>
</comment>
<accession>A0A4Z1DPF5</accession>
<dbReference type="RefSeq" id="WP_135790859.1">
    <property type="nucleotide sequence ID" value="NZ_BNBQ01000003.1"/>
</dbReference>
<evidence type="ECO:0008006" key="3">
    <source>
        <dbReference type="Google" id="ProtNLM"/>
    </source>
</evidence>
<dbReference type="AlphaFoldDB" id="A0A4Z1DPF5"/>
<organism evidence="1 2">
    <name type="scientific">Streptomyces griseoluteus</name>
    <dbReference type="NCBI Taxonomy" id="29306"/>
    <lineage>
        <taxon>Bacteria</taxon>
        <taxon>Bacillati</taxon>
        <taxon>Actinomycetota</taxon>
        <taxon>Actinomycetes</taxon>
        <taxon>Kitasatosporales</taxon>
        <taxon>Streptomycetaceae</taxon>
        <taxon>Streptomyces</taxon>
    </lineage>
</organism>
<dbReference type="InterPro" id="IPR006521">
    <property type="entry name" value="Tail_protein_I"/>
</dbReference>
<name>A0A4Z1DPF5_STRGP</name>
<dbReference type="Pfam" id="PF09684">
    <property type="entry name" value="Tail_P2_I"/>
    <property type="match status" value="1"/>
</dbReference>
<dbReference type="Proteomes" id="UP000298513">
    <property type="component" value="Unassembled WGS sequence"/>
</dbReference>
<proteinExistence type="predicted"/>
<keyword evidence="2" id="KW-1185">Reference proteome</keyword>
<sequence>MATQQRSSYLRYLPPVLWENDQAATDISLGSMLCLFEKILTGIPDGEPIVHPRHLDTGDETHTHVSITETVEQLDRLYDPWRTPERFLPWLASWVALRFPELQGDPLWDEYQQRKATSEISRVHRRRGLRSGLATYLDLYSVGRVRPRVAVDDGTCLLTVRTDAGGQRPATALPTFRPLIEDGEVVREGLMRPWCVARGTDGSLFVGERGLPEFAEVVHRRRVWRISAAGQPDLDGSPPRPRPLVPGMTLARIVAVAVRPETAGQPEKLFILDQNGRIFAVPFPYTAATVPELVRLPTPVFPVAMTVDGAGDLLILDRGLSPPEAATPMIFTVRPDATPVGVIPKELDKTQIKEPLSLFVERDGSLLVGDGGHQATAPETDGGGGNLIRVVRGAEQWTHTPLLPPDNALVAPTAVARPDDGQLFVLDAGLKPFWPEFADDAFVLLRALPASVRVVETATASTARITGPGSFVNPTGMVAAGAGLVICDPGPVETIGMNENTYRPRVQPFEMSVVIHFSSDELSADEALRKREMNGAMGTITSIVGEHKPAHCRFIRVTRTLGE</sequence>
<evidence type="ECO:0000313" key="1">
    <source>
        <dbReference type="EMBL" id="TGN84636.1"/>
    </source>
</evidence>
<dbReference type="Gene3D" id="2.120.10.30">
    <property type="entry name" value="TolB, C-terminal domain"/>
    <property type="match status" value="1"/>
</dbReference>
<dbReference type="GeneID" id="91530176"/>
<evidence type="ECO:0000313" key="2">
    <source>
        <dbReference type="Proteomes" id="UP000298513"/>
    </source>
</evidence>
<gene>
    <name evidence="1" type="ORF">E5082_09615</name>
</gene>
<dbReference type="InterPro" id="IPR011042">
    <property type="entry name" value="6-blade_b-propeller_TolB-like"/>
</dbReference>
<dbReference type="SUPFAM" id="SSF101898">
    <property type="entry name" value="NHL repeat"/>
    <property type="match status" value="1"/>
</dbReference>
<reference evidence="1 2" key="1">
    <citation type="submission" date="2019-04" db="EMBL/GenBank/DDBJ databases">
        <title>Streptomyces sp. nov. Bv016 isolated from bark of Buahinia variegata.</title>
        <authorList>
            <person name="Kanchanasin P."/>
            <person name="Tanasupawat S."/>
            <person name="Yuki M."/>
            <person name="Kudo T."/>
        </authorList>
    </citation>
    <scope>NUCLEOTIDE SEQUENCE [LARGE SCALE GENOMIC DNA]</scope>
    <source>
        <strain evidence="1 2">JCM 4765</strain>
    </source>
</reference>
<dbReference type="EMBL" id="SRRU01000003">
    <property type="protein sequence ID" value="TGN84636.1"/>
    <property type="molecule type" value="Genomic_DNA"/>
</dbReference>